<name>A0A1I2ZHH4_9SPHI</name>
<accession>A0A1I2ZHH4</accession>
<dbReference type="InterPro" id="IPR045788">
    <property type="entry name" value="MobC_2"/>
</dbReference>
<evidence type="ECO:0000313" key="1">
    <source>
        <dbReference type="EMBL" id="SFH37297.1"/>
    </source>
</evidence>
<gene>
    <name evidence="1" type="ORF">SAMN04489864_11035</name>
</gene>
<sequence length="131" mass="15532">MKEEETKKMKNKWLHLRLDEDEYKLLTDNFSKTTEKKLSRYARKVFLSEPVTVVHRNGSLDELIAVLVKVQNDLNGVTNNYNQMVHKLHMSDNERELKAWISLYEKEKEILFKNIAEVKELIAEGAKLWLQ</sequence>
<reference evidence="1 2" key="1">
    <citation type="submission" date="2016-10" db="EMBL/GenBank/DDBJ databases">
        <authorList>
            <person name="de Groot N.N."/>
        </authorList>
    </citation>
    <scope>NUCLEOTIDE SEQUENCE [LARGE SCALE GENOMIC DNA]</scope>
    <source>
        <strain evidence="1 2">DSM 18684</strain>
    </source>
</reference>
<dbReference type="EMBL" id="FOPP01000010">
    <property type="protein sequence ID" value="SFH37297.1"/>
    <property type="molecule type" value="Genomic_DNA"/>
</dbReference>
<evidence type="ECO:0000313" key="2">
    <source>
        <dbReference type="Proteomes" id="UP000199666"/>
    </source>
</evidence>
<dbReference type="STRING" id="414048.SAMN04489864_11035"/>
<protein>
    <recommendedName>
        <fullName evidence="3">Mobilisation protein (MobC)</fullName>
    </recommendedName>
</protein>
<keyword evidence="2" id="KW-1185">Reference proteome</keyword>
<evidence type="ECO:0008006" key="3">
    <source>
        <dbReference type="Google" id="ProtNLM"/>
    </source>
</evidence>
<dbReference type="Proteomes" id="UP000199666">
    <property type="component" value="Unassembled WGS sequence"/>
</dbReference>
<dbReference type="Pfam" id="PF19514">
    <property type="entry name" value="MobC_2"/>
    <property type="match status" value="1"/>
</dbReference>
<proteinExistence type="predicted"/>
<dbReference type="AlphaFoldDB" id="A0A1I2ZHH4"/>
<organism evidence="1 2">
    <name type="scientific">Pedobacter insulae</name>
    <dbReference type="NCBI Taxonomy" id="414048"/>
    <lineage>
        <taxon>Bacteria</taxon>
        <taxon>Pseudomonadati</taxon>
        <taxon>Bacteroidota</taxon>
        <taxon>Sphingobacteriia</taxon>
        <taxon>Sphingobacteriales</taxon>
        <taxon>Sphingobacteriaceae</taxon>
        <taxon>Pedobacter</taxon>
    </lineage>
</organism>